<dbReference type="RefSeq" id="WP_131919858.1">
    <property type="nucleotide sequence ID" value="NZ_JAOQNU010000020.1"/>
</dbReference>
<dbReference type="GO" id="GO:0005886">
    <property type="term" value="C:plasma membrane"/>
    <property type="evidence" value="ECO:0007669"/>
    <property type="project" value="TreeGrafter"/>
</dbReference>
<feature type="transmembrane region" description="Helical" evidence="6">
    <location>
        <begin position="369"/>
        <end position="389"/>
    </location>
</feature>
<evidence type="ECO:0000256" key="3">
    <source>
        <dbReference type="ARBA" id="ARBA00022960"/>
    </source>
</evidence>
<feature type="transmembrane region" description="Helical" evidence="6">
    <location>
        <begin position="293"/>
        <end position="318"/>
    </location>
</feature>
<feature type="transmembrane region" description="Helical" evidence="6">
    <location>
        <begin position="230"/>
        <end position="252"/>
    </location>
</feature>
<evidence type="ECO:0000256" key="4">
    <source>
        <dbReference type="ARBA" id="ARBA00022989"/>
    </source>
</evidence>
<dbReference type="InterPro" id="IPR001182">
    <property type="entry name" value="FtsW/RodA"/>
</dbReference>
<keyword evidence="5 6" id="KW-0472">Membrane</keyword>
<comment type="caution">
    <text evidence="7">The sequence shown here is derived from an EMBL/GenBank/DDBJ whole genome shotgun (WGS) entry which is preliminary data.</text>
</comment>
<dbReference type="GO" id="GO:0008360">
    <property type="term" value="P:regulation of cell shape"/>
    <property type="evidence" value="ECO:0007669"/>
    <property type="project" value="UniProtKB-KW"/>
</dbReference>
<dbReference type="Proteomes" id="UP000294813">
    <property type="component" value="Unassembled WGS sequence"/>
</dbReference>
<protein>
    <submittedName>
        <fullName evidence="7">Cell division protein FtsW (Lipid II flippase)</fullName>
    </submittedName>
</protein>
<dbReference type="NCBIfam" id="NF038403">
    <property type="entry name" value="perm_prefix_1"/>
    <property type="match status" value="1"/>
</dbReference>
<evidence type="ECO:0000256" key="5">
    <source>
        <dbReference type="ARBA" id="ARBA00023136"/>
    </source>
</evidence>
<dbReference type="OrthoDB" id="9802195at2"/>
<feature type="transmembrane region" description="Helical" evidence="6">
    <location>
        <begin position="146"/>
        <end position="164"/>
    </location>
</feature>
<dbReference type="PANTHER" id="PTHR30474">
    <property type="entry name" value="CELL CYCLE PROTEIN"/>
    <property type="match status" value="1"/>
</dbReference>
<feature type="transmembrane region" description="Helical" evidence="6">
    <location>
        <begin position="206"/>
        <end position="224"/>
    </location>
</feature>
<name>A0A4V2SWJ7_9FIRM</name>
<evidence type="ECO:0000256" key="1">
    <source>
        <dbReference type="ARBA" id="ARBA00004141"/>
    </source>
</evidence>
<feature type="transmembrane region" description="Helical" evidence="6">
    <location>
        <begin position="170"/>
        <end position="194"/>
    </location>
</feature>
<evidence type="ECO:0000313" key="7">
    <source>
        <dbReference type="EMBL" id="TCP62546.1"/>
    </source>
</evidence>
<organism evidence="7 8">
    <name type="scientific">Heliophilum fasciatum</name>
    <dbReference type="NCBI Taxonomy" id="35700"/>
    <lineage>
        <taxon>Bacteria</taxon>
        <taxon>Bacillati</taxon>
        <taxon>Bacillota</taxon>
        <taxon>Clostridia</taxon>
        <taxon>Eubacteriales</taxon>
        <taxon>Heliobacteriaceae</taxon>
        <taxon>Heliophilum</taxon>
    </lineage>
</organism>
<keyword evidence="8" id="KW-1185">Reference proteome</keyword>
<evidence type="ECO:0000313" key="8">
    <source>
        <dbReference type="Proteomes" id="UP000294813"/>
    </source>
</evidence>
<dbReference type="GO" id="GO:0051301">
    <property type="term" value="P:cell division"/>
    <property type="evidence" value="ECO:0007669"/>
    <property type="project" value="UniProtKB-KW"/>
</dbReference>
<feature type="transmembrane region" description="Helical" evidence="6">
    <location>
        <begin position="114"/>
        <end position="134"/>
    </location>
</feature>
<evidence type="ECO:0000256" key="2">
    <source>
        <dbReference type="ARBA" id="ARBA00022692"/>
    </source>
</evidence>
<dbReference type="AlphaFoldDB" id="A0A4V2SWJ7"/>
<sequence length="398" mass="44519">MGTVRDVKIDEYIEKVCSQIKFREVHQEIKLELKGHLEELIEELLSDGLSEEQAVDKAILQMGSFQSLGKKLNEIHKPKPEWSILSLSLIFLIISIFSMYLIERQGILPVTSIFTRSLIFMVIGMLMVTGFYLFDYRKLEPYSRHIYWGISSILFLTIIFGSQVNGKSYFSIAGISIDVVEISPMLFAVALAGIFKNWNWSEKVSALQGLALCIIPVALIISSGSFSSSMIMFVACITLMIVTGAGVLNYLSIFGFYSLTILAFVIMYKIQGFSVFVFSIGTSQGAGIHTDFVFTYILHTFGWVVSIVLIALIIIFHVRLLKVIGVAKNNYAKLMINGFISIFAVQYMWNILMNLGFVPITGIGLPFISYGGSQLLLNAMSLGLISSIYRRRNISSTI</sequence>
<evidence type="ECO:0000256" key="6">
    <source>
        <dbReference type="SAM" id="Phobius"/>
    </source>
</evidence>
<keyword evidence="4 6" id="KW-1133">Transmembrane helix</keyword>
<feature type="transmembrane region" description="Helical" evidence="6">
    <location>
        <begin position="330"/>
        <end position="349"/>
    </location>
</feature>
<dbReference type="PANTHER" id="PTHR30474:SF1">
    <property type="entry name" value="PEPTIDOGLYCAN GLYCOSYLTRANSFERASE MRDB"/>
    <property type="match status" value="1"/>
</dbReference>
<dbReference type="Pfam" id="PF01098">
    <property type="entry name" value="FTSW_RODA_SPOVE"/>
    <property type="match status" value="2"/>
</dbReference>
<keyword evidence="7" id="KW-0132">Cell division</keyword>
<dbReference type="EMBL" id="SLXT01000021">
    <property type="protein sequence ID" value="TCP62546.1"/>
    <property type="molecule type" value="Genomic_DNA"/>
</dbReference>
<feature type="transmembrane region" description="Helical" evidence="6">
    <location>
        <begin position="259"/>
        <end position="281"/>
    </location>
</feature>
<gene>
    <name evidence="7" type="ORF">EDD73_12144</name>
</gene>
<proteinExistence type="predicted"/>
<accession>A0A4V2SWJ7</accession>
<feature type="transmembrane region" description="Helical" evidence="6">
    <location>
        <begin position="82"/>
        <end position="102"/>
    </location>
</feature>
<reference evidence="7 8" key="1">
    <citation type="submission" date="2019-03" db="EMBL/GenBank/DDBJ databases">
        <title>Genomic Encyclopedia of Type Strains, Phase IV (KMG-IV): sequencing the most valuable type-strain genomes for metagenomic binning, comparative biology and taxonomic classification.</title>
        <authorList>
            <person name="Goeker M."/>
        </authorList>
    </citation>
    <scope>NUCLEOTIDE SEQUENCE [LARGE SCALE GENOMIC DNA]</scope>
    <source>
        <strain evidence="7 8">DSM 11170</strain>
    </source>
</reference>
<comment type="subcellular location">
    <subcellularLocation>
        <location evidence="1">Membrane</location>
        <topology evidence="1">Multi-pass membrane protein</topology>
    </subcellularLocation>
</comment>
<keyword evidence="3" id="KW-0133">Cell shape</keyword>
<dbReference type="GO" id="GO:0015648">
    <property type="term" value="F:lipid-linked peptidoglycan transporter activity"/>
    <property type="evidence" value="ECO:0007669"/>
    <property type="project" value="TreeGrafter"/>
</dbReference>
<dbReference type="InterPro" id="IPR047928">
    <property type="entry name" value="Perm_prefix_1"/>
</dbReference>
<dbReference type="GO" id="GO:0032153">
    <property type="term" value="C:cell division site"/>
    <property type="evidence" value="ECO:0007669"/>
    <property type="project" value="TreeGrafter"/>
</dbReference>
<keyword evidence="2 6" id="KW-0812">Transmembrane</keyword>
<keyword evidence="7" id="KW-0131">Cell cycle</keyword>